<evidence type="ECO:0000313" key="4">
    <source>
        <dbReference type="EMBL" id="MFC3852015.1"/>
    </source>
</evidence>
<dbReference type="Gene3D" id="3.30.70.270">
    <property type="match status" value="1"/>
</dbReference>
<evidence type="ECO:0000259" key="1">
    <source>
        <dbReference type="PROSITE" id="PS50112"/>
    </source>
</evidence>
<name>A0ABV7ZY04_9GAMM</name>
<dbReference type="InterPro" id="IPR001633">
    <property type="entry name" value="EAL_dom"/>
</dbReference>
<dbReference type="Pfam" id="PF00990">
    <property type="entry name" value="GGDEF"/>
    <property type="match status" value="1"/>
</dbReference>
<dbReference type="SUPFAM" id="SSF141868">
    <property type="entry name" value="EAL domain-like"/>
    <property type="match status" value="1"/>
</dbReference>
<dbReference type="InterPro" id="IPR000160">
    <property type="entry name" value="GGDEF_dom"/>
</dbReference>
<evidence type="ECO:0000313" key="5">
    <source>
        <dbReference type="Proteomes" id="UP001595617"/>
    </source>
</evidence>
<dbReference type="PANTHER" id="PTHR44757">
    <property type="entry name" value="DIGUANYLATE CYCLASE DGCP"/>
    <property type="match status" value="1"/>
</dbReference>
<dbReference type="NCBIfam" id="TIGR00254">
    <property type="entry name" value="GGDEF"/>
    <property type="match status" value="1"/>
</dbReference>
<dbReference type="InterPro" id="IPR052155">
    <property type="entry name" value="Biofilm_reg_signaling"/>
</dbReference>
<dbReference type="Pfam" id="PF01590">
    <property type="entry name" value="GAF"/>
    <property type="match status" value="1"/>
</dbReference>
<dbReference type="Pfam" id="PF00989">
    <property type="entry name" value="PAS"/>
    <property type="match status" value="1"/>
</dbReference>
<dbReference type="InterPro" id="IPR043128">
    <property type="entry name" value="Rev_trsase/Diguanyl_cyclase"/>
</dbReference>
<dbReference type="Gene3D" id="3.30.450.20">
    <property type="entry name" value="PAS domain"/>
    <property type="match status" value="1"/>
</dbReference>
<proteinExistence type="predicted"/>
<dbReference type="SUPFAM" id="SSF55785">
    <property type="entry name" value="PYP-like sensor domain (PAS domain)"/>
    <property type="match status" value="1"/>
</dbReference>
<dbReference type="InterPro" id="IPR035919">
    <property type="entry name" value="EAL_sf"/>
</dbReference>
<dbReference type="CDD" id="cd00130">
    <property type="entry name" value="PAS"/>
    <property type="match status" value="1"/>
</dbReference>
<evidence type="ECO:0000259" key="3">
    <source>
        <dbReference type="PROSITE" id="PS50887"/>
    </source>
</evidence>
<dbReference type="Proteomes" id="UP001595617">
    <property type="component" value="Unassembled WGS sequence"/>
</dbReference>
<dbReference type="SMART" id="SM00267">
    <property type="entry name" value="GGDEF"/>
    <property type="match status" value="1"/>
</dbReference>
<dbReference type="InterPro" id="IPR029787">
    <property type="entry name" value="Nucleotide_cyclase"/>
</dbReference>
<evidence type="ECO:0000259" key="2">
    <source>
        <dbReference type="PROSITE" id="PS50883"/>
    </source>
</evidence>
<protein>
    <submittedName>
        <fullName evidence="4">EAL domain-containing protein</fullName>
    </submittedName>
</protein>
<comment type="caution">
    <text evidence="4">The sequence shown here is derived from an EMBL/GenBank/DDBJ whole genome shotgun (WGS) entry which is preliminary data.</text>
</comment>
<dbReference type="CDD" id="cd01949">
    <property type="entry name" value="GGDEF"/>
    <property type="match status" value="1"/>
</dbReference>
<dbReference type="RefSeq" id="WP_380693669.1">
    <property type="nucleotide sequence ID" value="NZ_JBHRYR010000002.1"/>
</dbReference>
<dbReference type="InterPro" id="IPR029016">
    <property type="entry name" value="GAF-like_dom_sf"/>
</dbReference>
<dbReference type="SUPFAM" id="SSF55073">
    <property type="entry name" value="Nucleotide cyclase"/>
    <property type="match status" value="1"/>
</dbReference>
<dbReference type="InterPro" id="IPR013767">
    <property type="entry name" value="PAS_fold"/>
</dbReference>
<feature type="domain" description="GGDEF" evidence="3">
    <location>
        <begin position="331"/>
        <end position="469"/>
    </location>
</feature>
<dbReference type="SMART" id="SM00052">
    <property type="entry name" value="EAL"/>
    <property type="match status" value="1"/>
</dbReference>
<dbReference type="SMART" id="SM00065">
    <property type="entry name" value="GAF"/>
    <property type="match status" value="1"/>
</dbReference>
<dbReference type="PROSITE" id="PS50883">
    <property type="entry name" value="EAL"/>
    <property type="match status" value="1"/>
</dbReference>
<feature type="domain" description="PAS" evidence="1">
    <location>
        <begin position="173"/>
        <end position="227"/>
    </location>
</feature>
<gene>
    <name evidence="4" type="ORF">ACFOOG_04125</name>
</gene>
<dbReference type="SMART" id="SM00091">
    <property type="entry name" value="PAS"/>
    <property type="match status" value="1"/>
</dbReference>
<dbReference type="Gene3D" id="3.20.20.450">
    <property type="entry name" value="EAL domain"/>
    <property type="match status" value="1"/>
</dbReference>
<dbReference type="PROSITE" id="PS50887">
    <property type="entry name" value="GGDEF"/>
    <property type="match status" value="1"/>
</dbReference>
<feature type="domain" description="EAL" evidence="2">
    <location>
        <begin position="478"/>
        <end position="733"/>
    </location>
</feature>
<keyword evidence="5" id="KW-1185">Reference proteome</keyword>
<reference evidence="5" key="1">
    <citation type="journal article" date="2019" name="Int. J. Syst. Evol. Microbiol.">
        <title>The Global Catalogue of Microorganisms (GCM) 10K type strain sequencing project: providing services to taxonomists for standard genome sequencing and annotation.</title>
        <authorList>
            <consortium name="The Broad Institute Genomics Platform"/>
            <consortium name="The Broad Institute Genome Sequencing Center for Infectious Disease"/>
            <person name="Wu L."/>
            <person name="Ma J."/>
        </authorList>
    </citation>
    <scope>NUCLEOTIDE SEQUENCE [LARGE SCALE GENOMIC DNA]</scope>
    <source>
        <strain evidence="5">IBRC 10765</strain>
    </source>
</reference>
<dbReference type="SUPFAM" id="SSF55781">
    <property type="entry name" value="GAF domain-like"/>
    <property type="match status" value="1"/>
</dbReference>
<sequence length="733" mass="82112">MTQPLWTSTETQRLAALCQTGLLDTPPEERFDRLTRMAAQHFGVPVSLISLVDAERQWFKSHFGLEICETHRDHSFCSHAIQTAEGMQVRDATEDVRFNTNPLVTGTPHIRFYAGVPLFYWHGERLGTLCLIDHEPRQLSTNEWQFLVDLAAIASREIQATRYAALGDELTLQTERMRTVFNNMRDSVVLASAQGVVLDINHETEVLFGYTRSELIGASINRLMPPSIAAEHHHYLTREFTGPSNAMAEIPELTGVRSDGKKFPLTIALSSVHVGAERQFVAVIRDLTEEKAAAAAMERLAFYDPLTEVPNRRLFLERLSQVANDSARTGYFGALILLDLDDFKVINDSRGHSFGDALLHSLTQLLSQALPEGGLLARIGGDEFVLVLQHLDDDRTTAHQATEKLVDNLLKLTRQPLTVQGDPVTISLSFGITLFNGLDLNADDLLAEADIALYQSKRDGKARACFYTPAMQAIMLAEQTLLDELKHSATQPQDWPVLLQPQVNTDGQCVGAEVLLRWQHPTRGLLTPDQFLDQAEQAGLLIPVGYFVLRYACNWLAHWQKNNPDRTFTLSVNISPTQFRDPILLPELARIITESGVSPTGLQFEITESVLIHQLDDVVATMMAVKKWGIRWALDDFGTGYSSLSYLRRLPLAELKIDRSFIRFLASSKHDQAIVHAIAQLGNTLGFQVLAEGIETQAQWQRLKEFGCQRLQGYYFSRPLTPESFAGWLADQS</sequence>
<dbReference type="PROSITE" id="PS50112">
    <property type="entry name" value="PAS"/>
    <property type="match status" value="1"/>
</dbReference>
<dbReference type="Pfam" id="PF00563">
    <property type="entry name" value="EAL"/>
    <property type="match status" value="1"/>
</dbReference>
<dbReference type="InterPro" id="IPR000014">
    <property type="entry name" value="PAS"/>
</dbReference>
<dbReference type="NCBIfam" id="TIGR00229">
    <property type="entry name" value="sensory_box"/>
    <property type="match status" value="1"/>
</dbReference>
<accession>A0ABV7ZY04</accession>
<dbReference type="CDD" id="cd01948">
    <property type="entry name" value="EAL"/>
    <property type="match status" value="1"/>
</dbReference>
<organism evidence="4 5">
    <name type="scientific">Saccharospirillum mangrovi</name>
    <dbReference type="NCBI Taxonomy" id="2161747"/>
    <lineage>
        <taxon>Bacteria</taxon>
        <taxon>Pseudomonadati</taxon>
        <taxon>Pseudomonadota</taxon>
        <taxon>Gammaproteobacteria</taxon>
        <taxon>Oceanospirillales</taxon>
        <taxon>Saccharospirillaceae</taxon>
        <taxon>Saccharospirillum</taxon>
    </lineage>
</organism>
<dbReference type="InterPro" id="IPR035965">
    <property type="entry name" value="PAS-like_dom_sf"/>
</dbReference>
<dbReference type="InterPro" id="IPR003018">
    <property type="entry name" value="GAF"/>
</dbReference>
<dbReference type="PANTHER" id="PTHR44757:SF2">
    <property type="entry name" value="BIOFILM ARCHITECTURE MAINTENANCE PROTEIN MBAA"/>
    <property type="match status" value="1"/>
</dbReference>
<dbReference type="EMBL" id="JBHRYR010000002">
    <property type="protein sequence ID" value="MFC3852015.1"/>
    <property type="molecule type" value="Genomic_DNA"/>
</dbReference>
<dbReference type="Gene3D" id="3.30.450.40">
    <property type="match status" value="1"/>
</dbReference>